<gene>
    <name evidence="2" type="ORF">A2627_00035</name>
</gene>
<protein>
    <submittedName>
        <fullName evidence="2">Uncharacterized protein</fullName>
    </submittedName>
</protein>
<comment type="caution">
    <text evidence="2">The sequence shown here is derived from an EMBL/GenBank/DDBJ whole genome shotgun (WGS) entry which is preliminary data.</text>
</comment>
<dbReference type="AlphaFoldDB" id="A0A1F7YG66"/>
<keyword evidence="1" id="KW-0175">Coiled coil</keyword>
<accession>A0A1F7YG66</accession>
<reference evidence="2 3" key="1">
    <citation type="journal article" date="2016" name="Nat. Commun.">
        <title>Thousands of microbial genomes shed light on interconnected biogeochemical processes in an aquifer system.</title>
        <authorList>
            <person name="Anantharaman K."/>
            <person name="Brown C.T."/>
            <person name="Hug L.A."/>
            <person name="Sharon I."/>
            <person name="Castelle C.J."/>
            <person name="Probst A.J."/>
            <person name="Thomas B.C."/>
            <person name="Singh A."/>
            <person name="Wilkins M.J."/>
            <person name="Karaoz U."/>
            <person name="Brodie E.L."/>
            <person name="Williams K.H."/>
            <person name="Hubbard S.S."/>
            <person name="Banfield J.F."/>
        </authorList>
    </citation>
    <scope>NUCLEOTIDE SEQUENCE [LARGE SCALE GENOMIC DNA]</scope>
</reference>
<evidence type="ECO:0000313" key="2">
    <source>
        <dbReference type="EMBL" id="OGM26336.1"/>
    </source>
</evidence>
<name>A0A1F7YG66_9BACT</name>
<proteinExistence type="predicted"/>
<organism evidence="2 3">
    <name type="scientific">Candidatus Woesebacteria bacterium RIFCSPHIGHO2_01_FULL_39_28</name>
    <dbReference type="NCBI Taxonomy" id="1802496"/>
    <lineage>
        <taxon>Bacteria</taxon>
        <taxon>Candidatus Woeseibacteriota</taxon>
    </lineage>
</organism>
<evidence type="ECO:0000256" key="1">
    <source>
        <dbReference type="SAM" id="Coils"/>
    </source>
</evidence>
<evidence type="ECO:0000313" key="3">
    <source>
        <dbReference type="Proteomes" id="UP000178851"/>
    </source>
</evidence>
<dbReference type="Proteomes" id="UP000178851">
    <property type="component" value="Unassembled WGS sequence"/>
</dbReference>
<sequence>MLKIKKISIVFAFLVFIAGVVLKNVYADNLTPTPTPSNRGQQIKDRRASQAARLSDLRKSIIQKFFDQMVKRIEAAIERLNKLISRIESRIVKLKGEGKDTASIESQVNDAKIKLASAKTKLQDAKTALDGVLSSNNPKDAFKQVRVKIQDVAKDLREVHKILVHLVGDIKGLRVGQTGSPTVTIIPSLTPTPTP</sequence>
<dbReference type="EMBL" id="MGGI01000014">
    <property type="protein sequence ID" value="OGM26336.1"/>
    <property type="molecule type" value="Genomic_DNA"/>
</dbReference>
<feature type="coiled-coil region" evidence="1">
    <location>
        <begin position="70"/>
        <end position="128"/>
    </location>
</feature>